<dbReference type="PROSITE" id="PS00552">
    <property type="entry name" value="HTH_MERR_1"/>
    <property type="match status" value="1"/>
</dbReference>
<keyword evidence="4" id="KW-1185">Reference proteome</keyword>
<dbReference type="PRINTS" id="PR00040">
    <property type="entry name" value="HTHMERR"/>
</dbReference>
<reference evidence="3 4" key="1">
    <citation type="submission" date="2023-07" db="EMBL/GenBank/DDBJ databases">
        <title>Genomic Encyclopedia of Type Strains, Phase IV (KMG-IV): sequencing the most valuable type-strain genomes for metagenomic binning, comparative biology and taxonomic classification.</title>
        <authorList>
            <person name="Goeker M."/>
        </authorList>
    </citation>
    <scope>NUCLEOTIDE SEQUENCE [LARGE SCALE GENOMIC DNA]</scope>
    <source>
        <strain evidence="3 4">DSM 1400</strain>
    </source>
</reference>
<dbReference type="PANTHER" id="PTHR30204">
    <property type="entry name" value="REDOX-CYCLING DRUG-SENSING TRANSCRIPTIONAL ACTIVATOR SOXR"/>
    <property type="match status" value="1"/>
</dbReference>
<dbReference type="GO" id="GO:0003677">
    <property type="term" value="F:DNA binding"/>
    <property type="evidence" value="ECO:0007669"/>
    <property type="project" value="UniProtKB-KW"/>
</dbReference>
<dbReference type="EMBL" id="JAUSWN010000007">
    <property type="protein sequence ID" value="MDQ0479285.1"/>
    <property type="molecule type" value="Genomic_DNA"/>
</dbReference>
<dbReference type="Pfam" id="PF13847">
    <property type="entry name" value="Methyltransf_31"/>
    <property type="match status" value="1"/>
</dbReference>
<accession>A0ABU0JQB2</accession>
<keyword evidence="1 3" id="KW-0238">DNA-binding</keyword>
<dbReference type="Pfam" id="PF13411">
    <property type="entry name" value="MerR_1"/>
    <property type="match status" value="1"/>
</dbReference>
<protein>
    <submittedName>
        <fullName evidence="3">DNA-binding transcriptional MerR regulator/ubiquinone/menaquinone biosynthesis C-methylase UbiE</fullName>
    </submittedName>
</protein>
<dbReference type="SUPFAM" id="SSF53335">
    <property type="entry name" value="S-adenosyl-L-methionine-dependent methyltransferases"/>
    <property type="match status" value="1"/>
</dbReference>
<gene>
    <name evidence="3" type="ORF">QOZ93_001026</name>
</gene>
<dbReference type="Proteomes" id="UP001224418">
    <property type="component" value="Unassembled WGS sequence"/>
</dbReference>
<dbReference type="Gene3D" id="1.10.1660.10">
    <property type="match status" value="1"/>
</dbReference>
<dbReference type="SMART" id="SM00422">
    <property type="entry name" value="HTH_MERR"/>
    <property type="match status" value="1"/>
</dbReference>
<comment type="caution">
    <text evidence="3">The sequence shown here is derived from an EMBL/GenBank/DDBJ whole genome shotgun (WGS) entry which is preliminary data.</text>
</comment>
<evidence type="ECO:0000256" key="1">
    <source>
        <dbReference type="ARBA" id="ARBA00023125"/>
    </source>
</evidence>
<dbReference type="InterPro" id="IPR009061">
    <property type="entry name" value="DNA-bd_dom_put_sf"/>
</dbReference>
<dbReference type="CDD" id="cd02440">
    <property type="entry name" value="AdoMet_MTases"/>
    <property type="match status" value="1"/>
</dbReference>
<dbReference type="CDD" id="cd01106">
    <property type="entry name" value="HTH_TipAL-Mta"/>
    <property type="match status" value="1"/>
</dbReference>
<evidence type="ECO:0000259" key="2">
    <source>
        <dbReference type="PROSITE" id="PS50937"/>
    </source>
</evidence>
<proteinExistence type="predicted"/>
<organism evidence="3 4">
    <name type="scientific">Hathewaya limosa</name>
    <name type="common">Clostridium limosum</name>
    <dbReference type="NCBI Taxonomy" id="1536"/>
    <lineage>
        <taxon>Bacteria</taxon>
        <taxon>Bacillati</taxon>
        <taxon>Bacillota</taxon>
        <taxon>Clostridia</taxon>
        <taxon>Eubacteriales</taxon>
        <taxon>Clostridiaceae</taxon>
        <taxon>Hathewaya</taxon>
    </lineage>
</organism>
<evidence type="ECO:0000313" key="3">
    <source>
        <dbReference type="EMBL" id="MDQ0479285.1"/>
    </source>
</evidence>
<feature type="domain" description="HTH merR-type" evidence="2">
    <location>
        <begin position="1"/>
        <end position="73"/>
    </location>
</feature>
<dbReference type="InterPro" id="IPR000551">
    <property type="entry name" value="MerR-type_HTH_dom"/>
</dbReference>
<dbReference type="PANTHER" id="PTHR30204:SF96">
    <property type="entry name" value="CHROMOSOME-ANCHORING PROTEIN RACA"/>
    <property type="match status" value="1"/>
</dbReference>
<dbReference type="InterPro" id="IPR025714">
    <property type="entry name" value="Methyltranfer_dom"/>
</dbReference>
<dbReference type="InterPro" id="IPR029063">
    <property type="entry name" value="SAM-dependent_MTases_sf"/>
</dbReference>
<evidence type="ECO:0000313" key="4">
    <source>
        <dbReference type="Proteomes" id="UP001224418"/>
    </source>
</evidence>
<name>A0ABU0JQB2_HATLI</name>
<dbReference type="Gene3D" id="3.40.50.150">
    <property type="entry name" value="Vaccinia Virus protein VP39"/>
    <property type="match status" value="1"/>
</dbReference>
<dbReference type="InterPro" id="IPR047057">
    <property type="entry name" value="MerR_fam"/>
</dbReference>
<sequence length="402" mass="47089">MDKFISTGEFASKAGVTIRTLRYYDKIGLLKPSKLNDKGHRLYCMDDFIRLQKILTLKFIGLSLQDIKRIMIYEGNDDDLRYSLELQKKVIENRVAQLNMVTKAIDEMIENIPLNDKPHWDEMFSIMNIVNKHTKWLEQYENATNLRKRISIHDKFSKNKEGWMPWFFNELLNITDSYPKDKEIKILELGCGDGSLWAKNIHLMKNNFNITLTDFSPGMLEDAKKNLKDYTNNFNFKLVDALEIPFEESTYDIVIANHMLYHLTNLDKALLNIKNILKPNGYFFASTVGENHMKELSNIINGVNCKSLKWEGIINTRNFNLESGKNILSKHFKNIYLKRYEDALIINKALPLTHYILSMPENIKNNLDEKIYTKLVNYIESIIDKNKNIIITKDTGYFRCNK</sequence>
<dbReference type="PROSITE" id="PS50937">
    <property type="entry name" value="HTH_MERR_2"/>
    <property type="match status" value="1"/>
</dbReference>
<dbReference type="SUPFAM" id="SSF46955">
    <property type="entry name" value="Putative DNA-binding domain"/>
    <property type="match status" value="1"/>
</dbReference>